<feature type="chain" id="PRO_5020748354" description="TRAP transporter TAXI family solute receptor" evidence="1">
    <location>
        <begin position="27"/>
        <end position="331"/>
    </location>
</feature>
<accession>A0A4V3HFY1</accession>
<dbReference type="Proteomes" id="UP000295066">
    <property type="component" value="Unassembled WGS sequence"/>
</dbReference>
<dbReference type="RefSeq" id="WP_133958504.1">
    <property type="nucleotide sequence ID" value="NZ_SORI01000017.1"/>
</dbReference>
<evidence type="ECO:0000256" key="1">
    <source>
        <dbReference type="SAM" id="SignalP"/>
    </source>
</evidence>
<dbReference type="OrthoDB" id="9776669at2"/>
<comment type="caution">
    <text evidence="2">The sequence shown here is derived from an EMBL/GenBank/DDBJ whole genome shotgun (WGS) entry which is preliminary data.</text>
</comment>
<dbReference type="PANTHER" id="PTHR42941:SF1">
    <property type="entry name" value="SLL1037 PROTEIN"/>
    <property type="match status" value="1"/>
</dbReference>
<keyword evidence="1" id="KW-0732">Signal</keyword>
<protein>
    <recommendedName>
        <fullName evidence="4">TRAP transporter TAXI family solute receptor</fullName>
    </recommendedName>
</protein>
<dbReference type="Pfam" id="PF16868">
    <property type="entry name" value="NMT1_3"/>
    <property type="match status" value="1"/>
</dbReference>
<dbReference type="AlphaFoldDB" id="A0A4V3HFY1"/>
<proteinExistence type="predicted"/>
<feature type="signal peptide" evidence="1">
    <location>
        <begin position="1"/>
        <end position="26"/>
    </location>
</feature>
<dbReference type="EMBL" id="SORI01000017">
    <property type="protein sequence ID" value="TDY56780.1"/>
    <property type="molecule type" value="Genomic_DNA"/>
</dbReference>
<evidence type="ECO:0000313" key="3">
    <source>
        <dbReference type="Proteomes" id="UP000295066"/>
    </source>
</evidence>
<dbReference type="CDD" id="cd13520">
    <property type="entry name" value="PBP2_TAXI_TRAP"/>
    <property type="match status" value="1"/>
</dbReference>
<gene>
    <name evidence="2" type="ORF">C8D99_11783</name>
</gene>
<organism evidence="2 3">
    <name type="scientific">Aminivibrio pyruvatiphilus</name>
    <dbReference type="NCBI Taxonomy" id="1005740"/>
    <lineage>
        <taxon>Bacteria</taxon>
        <taxon>Thermotogati</taxon>
        <taxon>Synergistota</taxon>
        <taxon>Synergistia</taxon>
        <taxon>Synergistales</taxon>
        <taxon>Aminobacteriaceae</taxon>
        <taxon>Aminivibrio</taxon>
    </lineage>
</organism>
<dbReference type="SUPFAM" id="SSF53850">
    <property type="entry name" value="Periplasmic binding protein-like II"/>
    <property type="match status" value="1"/>
</dbReference>
<dbReference type="PANTHER" id="PTHR42941">
    <property type="entry name" value="SLL1037 PROTEIN"/>
    <property type="match status" value="1"/>
</dbReference>
<evidence type="ECO:0008006" key="4">
    <source>
        <dbReference type="Google" id="ProtNLM"/>
    </source>
</evidence>
<reference evidence="2 3" key="1">
    <citation type="submission" date="2019-03" db="EMBL/GenBank/DDBJ databases">
        <title>Genomic Encyclopedia of Type Strains, Phase IV (KMG-IV): sequencing the most valuable type-strain genomes for metagenomic binning, comparative biology and taxonomic classification.</title>
        <authorList>
            <person name="Goeker M."/>
        </authorList>
    </citation>
    <scope>NUCLEOTIDE SEQUENCE [LARGE SCALE GENOMIC DNA]</scope>
    <source>
        <strain evidence="2 3">DSM 25964</strain>
    </source>
</reference>
<keyword evidence="3" id="KW-1185">Reference proteome</keyword>
<dbReference type="Gene3D" id="3.40.190.10">
    <property type="entry name" value="Periplasmic binding protein-like II"/>
    <property type="match status" value="2"/>
</dbReference>
<name>A0A4V3HFY1_9BACT</name>
<dbReference type="InterPro" id="IPR011852">
    <property type="entry name" value="TRAP_TAXI"/>
</dbReference>
<evidence type="ECO:0000313" key="2">
    <source>
        <dbReference type="EMBL" id="TDY56780.1"/>
    </source>
</evidence>
<dbReference type="NCBIfam" id="TIGR02122">
    <property type="entry name" value="TRAP_TAXI"/>
    <property type="match status" value="1"/>
</dbReference>
<sequence>MKSTKKILILFCIALFLLSAAGSAFASGKFVTIVTGSTGGTYYPIGTILANHFNTALMDKGYKWSAQSSGGTVENLDMMQRSEAEMAIAMANLTGFAYTGTVRYEGKKIENLRYVMGLWPDVTQFVVSGSSGIKTWADLKGKKVAVGPAASGTEFSSRVLLKALAGLTFDDIRAEYVGYSEASQALQNGQLDAFNAEAGVPVAAVAELYAGRQEVNMLEFSPEDIATLKKEAPFYAAVLIPAGTYPNQEKELRVAGIKSALLVGKDVPEELVYDMLKVVYSKKEDLKNEHAAFTKVDFDNPVDGLYGAPLHPGAVKFFKEMGMTIPQELLP</sequence>